<organism evidence="2 3">
    <name type="scientific">Singulisphaera acidiphila (strain ATCC BAA-1392 / DSM 18658 / VKM B-2454 / MOB10)</name>
    <dbReference type="NCBI Taxonomy" id="886293"/>
    <lineage>
        <taxon>Bacteria</taxon>
        <taxon>Pseudomonadati</taxon>
        <taxon>Planctomycetota</taxon>
        <taxon>Planctomycetia</taxon>
        <taxon>Isosphaerales</taxon>
        <taxon>Isosphaeraceae</taxon>
        <taxon>Singulisphaera</taxon>
    </lineage>
</organism>
<dbReference type="InterPro" id="IPR022742">
    <property type="entry name" value="Hydrolase_4"/>
</dbReference>
<gene>
    <name evidence="2" type="ordered locus">Sinac_6220</name>
</gene>
<evidence type="ECO:0000313" key="3">
    <source>
        <dbReference type="Proteomes" id="UP000010798"/>
    </source>
</evidence>
<dbReference type="Proteomes" id="UP000010798">
    <property type="component" value="Chromosome"/>
</dbReference>
<dbReference type="InterPro" id="IPR029058">
    <property type="entry name" value="AB_hydrolase_fold"/>
</dbReference>
<feature type="domain" description="Serine aminopeptidase S33" evidence="1">
    <location>
        <begin position="27"/>
        <end position="263"/>
    </location>
</feature>
<reference evidence="2 3" key="1">
    <citation type="submission" date="2012-02" db="EMBL/GenBank/DDBJ databases">
        <title>Complete sequence of chromosome of Singulisphaera acidiphila DSM 18658.</title>
        <authorList>
            <consortium name="US DOE Joint Genome Institute (JGI-PGF)"/>
            <person name="Lucas S."/>
            <person name="Copeland A."/>
            <person name="Lapidus A."/>
            <person name="Glavina del Rio T."/>
            <person name="Dalin E."/>
            <person name="Tice H."/>
            <person name="Bruce D."/>
            <person name="Goodwin L."/>
            <person name="Pitluck S."/>
            <person name="Peters L."/>
            <person name="Ovchinnikova G."/>
            <person name="Chertkov O."/>
            <person name="Kyrpides N."/>
            <person name="Mavromatis K."/>
            <person name="Ivanova N."/>
            <person name="Brettin T."/>
            <person name="Detter J.C."/>
            <person name="Han C."/>
            <person name="Larimer F."/>
            <person name="Land M."/>
            <person name="Hauser L."/>
            <person name="Markowitz V."/>
            <person name="Cheng J.-F."/>
            <person name="Hugenholtz P."/>
            <person name="Woyke T."/>
            <person name="Wu D."/>
            <person name="Tindall B."/>
            <person name="Pomrenke H."/>
            <person name="Brambilla E."/>
            <person name="Klenk H.-P."/>
            <person name="Eisen J.A."/>
        </authorList>
    </citation>
    <scope>NUCLEOTIDE SEQUENCE [LARGE SCALE GENOMIC DNA]</scope>
    <source>
        <strain evidence="3">ATCC BAA-1392 / DSM 18658 / VKM B-2454 / MOB10</strain>
    </source>
</reference>
<dbReference type="Gene3D" id="3.40.50.1820">
    <property type="entry name" value="alpha/beta hydrolase"/>
    <property type="match status" value="1"/>
</dbReference>
<dbReference type="STRING" id="886293.Sinac_6220"/>
<dbReference type="AlphaFoldDB" id="L0DNA2"/>
<dbReference type="SUPFAM" id="SSF53474">
    <property type="entry name" value="alpha/beta-Hydrolases"/>
    <property type="match status" value="1"/>
</dbReference>
<keyword evidence="3" id="KW-1185">Reference proteome</keyword>
<sequence>MSEPRIETQTASDGYTIHVAVWPVSGTPRGRVVVLHGVQSHGGWYHRLGQTLAKAGYEAHFPDRRGSGANRADRGHAPSSHRLIDDITEWLTTLRNRTPAVPTALAGISWGGKPAVIAAGKQPRLIDALALICPGLHPRVDVTRRERLGIALAWLTNRRKTFPIPLGEPTLFTDSPEGQAFIASDNLSLHAGTAGLLAASFFIDKAVRRIPSKVHQPALLMLAGQDRIVNNDLTLTYFERLASPDRHLIIYSKAHHTLEFEPDPERYALDLIEWLDSRLFANSDVSGRVDP</sequence>
<protein>
    <submittedName>
        <fullName evidence="2">Lysophospholipase</fullName>
    </submittedName>
</protein>
<dbReference type="PANTHER" id="PTHR11614">
    <property type="entry name" value="PHOSPHOLIPASE-RELATED"/>
    <property type="match status" value="1"/>
</dbReference>
<evidence type="ECO:0000259" key="1">
    <source>
        <dbReference type="Pfam" id="PF12146"/>
    </source>
</evidence>
<dbReference type="OrthoDB" id="233176at2"/>
<dbReference type="EMBL" id="CP003364">
    <property type="protein sequence ID" value="AGA30318.1"/>
    <property type="molecule type" value="Genomic_DNA"/>
</dbReference>
<dbReference type="InterPro" id="IPR051044">
    <property type="entry name" value="MAG_DAG_Lipase"/>
</dbReference>
<name>L0DNA2_SINAD</name>
<evidence type="ECO:0000313" key="2">
    <source>
        <dbReference type="EMBL" id="AGA30318.1"/>
    </source>
</evidence>
<dbReference type="RefSeq" id="WP_015249404.1">
    <property type="nucleotide sequence ID" value="NC_019892.1"/>
</dbReference>
<dbReference type="Pfam" id="PF12146">
    <property type="entry name" value="Hydrolase_4"/>
    <property type="match status" value="1"/>
</dbReference>
<dbReference type="HOGENOM" id="CLU_798716_0_0_0"/>
<accession>L0DNA2</accession>
<dbReference type="eggNOG" id="COG2267">
    <property type="taxonomic scope" value="Bacteria"/>
</dbReference>
<proteinExistence type="predicted"/>
<dbReference type="KEGG" id="saci:Sinac_6220"/>